<accession>A0A1M6DLR5</accession>
<name>A0A1M6DLR5_9BACT</name>
<feature type="region of interest" description="Disordered" evidence="1">
    <location>
        <begin position="173"/>
        <end position="192"/>
    </location>
</feature>
<gene>
    <name evidence="2" type="ORF">SAMN05444280_105101</name>
</gene>
<protein>
    <submittedName>
        <fullName evidence="2">Uncharacterized conserved protein YdeI, YjbR/CyaY-like superfamily, DUF1801 family</fullName>
    </submittedName>
</protein>
<dbReference type="AlphaFoldDB" id="A0A1M6DLR5"/>
<dbReference type="STRING" id="1168035.SAMN05444280_105101"/>
<dbReference type="EMBL" id="FQZE01000005">
    <property type="protein sequence ID" value="SHI74009.1"/>
    <property type="molecule type" value="Genomic_DNA"/>
</dbReference>
<reference evidence="2 3" key="1">
    <citation type="submission" date="2016-11" db="EMBL/GenBank/DDBJ databases">
        <authorList>
            <person name="Jaros S."/>
            <person name="Januszkiewicz K."/>
            <person name="Wedrychowicz H."/>
        </authorList>
    </citation>
    <scope>NUCLEOTIDE SEQUENCE [LARGE SCALE GENOMIC DNA]</scope>
    <source>
        <strain evidence="2 3">DSM 27063</strain>
    </source>
</reference>
<evidence type="ECO:0000256" key="1">
    <source>
        <dbReference type="SAM" id="MobiDB-lite"/>
    </source>
</evidence>
<organism evidence="2 3">
    <name type="scientific">Tangfeifania diversioriginum</name>
    <dbReference type="NCBI Taxonomy" id="1168035"/>
    <lineage>
        <taxon>Bacteria</taxon>
        <taxon>Pseudomonadati</taxon>
        <taxon>Bacteroidota</taxon>
        <taxon>Bacteroidia</taxon>
        <taxon>Marinilabiliales</taxon>
        <taxon>Prolixibacteraceae</taxon>
        <taxon>Tangfeifania</taxon>
    </lineage>
</organism>
<dbReference type="Pfam" id="PF13376">
    <property type="entry name" value="OmdA"/>
    <property type="match status" value="1"/>
</dbReference>
<sequence>MKPEFFKTYNDFGDFLAENHNKLNELWVGFYKKSSGKESITWDESVKVAISFGWIDGLRKSIDEESYKIRFTPRKPGSNWSDKNIKTARILIGKNRMHPSGRKAFDQRKEKKSRVYSFEQPQVTFSKEFESTFKENKKAWAFFTSQAPYYQRTAIHWVMSAKQEKTRQKRLNELINDSENRRKVKPLRRKGE</sequence>
<feature type="compositionally biased region" description="Basic residues" evidence="1">
    <location>
        <begin position="182"/>
        <end position="192"/>
    </location>
</feature>
<dbReference type="Proteomes" id="UP000184050">
    <property type="component" value="Unassembled WGS sequence"/>
</dbReference>
<dbReference type="RefSeq" id="WP_073166359.1">
    <property type="nucleotide sequence ID" value="NZ_FQZE01000005.1"/>
</dbReference>
<evidence type="ECO:0000313" key="3">
    <source>
        <dbReference type="Proteomes" id="UP000184050"/>
    </source>
</evidence>
<evidence type="ECO:0000313" key="2">
    <source>
        <dbReference type="EMBL" id="SHI74009.1"/>
    </source>
</evidence>
<keyword evidence="3" id="KW-1185">Reference proteome</keyword>
<proteinExistence type="predicted"/>
<dbReference type="OrthoDB" id="9796999at2"/>